<keyword evidence="3" id="KW-1185">Reference proteome</keyword>
<evidence type="ECO:0008006" key="4">
    <source>
        <dbReference type="Google" id="ProtNLM"/>
    </source>
</evidence>
<dbReference type="EMBL" id="JARKIB010000138">
    <property type="protein sequence ID" value="KAJ7733480.1"/>
    <property type="molecule type" value="Genomic_DNA"/>
</dbReference>
<feature type="signal peptide" evidence="1">
    <location>
        <begin position="1"/>
        <end position="34"/>
    </location>
</feature>
<name>A0AAD7MV34_9AGAR</name>
<keyword evidence="1" id="KW-0732">Signal</keyword>
<protein>
    <recommendedName>
        <fullName evidence="4">F-box domain-containing protein</fullName>
    </recommendedName>
</protein>
<sequence length="511" mass="56462">MPRRAFSALDYSGFALSILLHGILLLCLVSGAQSKEQLAGSHLFVSKRHRIRWMLLESPAVSAGVLRYVGSSMVSAVLKLEPIVTRFPNEIFQEVFEKLCGRQSGYPLSDLYRDRASLLRSSQKIRALVKACPSFWTTVLVDPVTNITNLRYCLEELNGRKFSVEVRVRDEAACEGSVEDFVTTAMGVLSPFFHRCSCVELSAASPTMAGIVLQGLSASHPTSLLSIISDFDIPGCSDYDPSDFNDIEFAVKPSFDVVFPPAISLTLTTGPLVKPTVVYHSSSAPSAIVTCPRNSLPYWLDMMLVLCASKHVKELMLDNVECVQLPHSMSVPATLAFVRVLVLVFNGRRRMPRTVARLIFPGLDTLKLVIETRADIDCASECRAILATVRKVVLVSTCARPRGLEYLFRLMYQVETLDFSAAALALWNEYYSACDTSPPDSNSTFYACPRLAHLVLPSMSVDEVIRLLDCRAEVGYAQVKTVNMKGSVGVFTVAHRRWFQARSICLSFGLA</sequence>
<comment type="caution">
    <text evidence="2">The sequence shown here is derived from an EMBL/GenBank/DDBJ whole genome shotgun (WGS) entry which is preliminary data.</text>
</comment>
<evidence type="ECO:0000313" key="2">
    <source>
        <dbReference type="EMBL" id="KAJ7733480.1"/>
    </source>
</evidence>
<feature type="chain" id="PRO_5042194319" description="F-box domain-containing protein" evidence="1">
    <location>
        <begin position="35"/>
        <end position="511"/>
    </location>
</feature>
<evidence type="ECO:0000313" key="3">
    <source>
        <dbReference type="Proteomes" id="UP001215598"/>
    </source>
</evidence>
<dbReference type="Proteomes" id="UP001215598">
    <property type="component" value="Unassembled WGS sequence"/>
</dbReference>
<evidence type="ECO:0000256" key="1">
    <source>
        <dbReference type="SAM" id="SignalP"/>
    </source>
</evidence>
<proteinExistence type="predicted"/>
<organism evidence="2 3">
    <name type="scientific">Mycena metata</name>
    <dbReference type="NCBI Taxonomy" id="1033252"/>
    <lineage>
        <taxon>Eukaryota</taxon>
        <taxon>Fungi</taxon>
        <taxon>Dikarya</taxon>
        <taxon>Basidiomycota</taxon>
        <taxon>Agaricomycotina</taxon>
        <taxon>Agaricomycetes</taxon>
        <taxon>Agaricomycetidae</taxon>
        <taxon>Agaricales</taxon>
        <taxon>Marasmiineae</taxon>
        <taxon>Mycenaceae</taxon>
        <taxon>Mycena</taxon>
    </lineage>
</organism>
<accession>A0AAD7MV34</accession>
<gene>
    <name evidence="2" type="ORF">B0H16DRAFT_1732292</name>
</gene>
<dbReference type="AlphaFoldDB" id="A0AAD7MV34"/>
<reference evidence="2" key="1">
    <citation type="submission" date="2023-03" db="EMBL/GenBank/DDBJ databases">
        <title>Massive genome expansion in bonnet fungi (Mycena s.s.) driven by repeated elements and novel gene families across ecological guilds.</title>
        <authorList>
            <consortium name="Lawrence Berkeley National Laboratory"/>
            <person name="Harder C.B."/>
            <person name="Miyauchi S."/>
            <person name="Viragh M."/>
            <person name="Kuo A."/>
            <person name="Thoen E."/>
            <person name="Andreopoulos B."/>
            <person name="Lu D."/>
            <person name="Skrede I."/>
            <person name="Drula E."/>
            <person name="Henrissat B."/>
            <person name="Morin E."/>
            <person name="Kohler A."/>
            <person name="Barry K."/>
            <person name="LaButti K."/>
            <person name="Morin E."/>
            <person name="Salamov A."/>
            <person name="Lipzen A."/>
            <person name="Mereny Z."/>
            <person name="Hegedus B."/>
            <person name="Baldrian P."/>
            <person name="Stursova M."/>
            <person name="Weitz H."/>
            <person name="Taylor A."/>
            <person name="Grigoriev I.V."/>
            <person name="Nagy L.G."/>
            <person name="Martin F."/>
            <person name="Kauserud H."/>
        </authorList>
    </citation>
    <scope>NUCLEOTIDE SEQUENCE</scope>
    <source>
        <strain evidence="2">CBHHK182m</strain>
    </source>
</reference>